<keyword evidence="9 13" id="KW-0030">Aminoacyl-tRNA synthetase</keyword>
<dbReference type="GO" id="GO:0004817">
    <property type="term" value="F:cysteine-tRNA ligase activity"/>
    <property type="evidence" value="ECO:0007669"/>
    <property type="project" value="UniProtKB-EC"/>
</dbReference>
<dbReference type="HAMAP" id="MF_00041">
    <property type="entry name" value="Cys_tRNA_synth"/>
    <property type="match status" value="1"/>
</dbReference>
<dbReference type="GO" id="GO:0006423">
    <property type="term" value="P:cysteinyl-tRNA aminoacylation"/>
    <property type="evidence" value="ECO:0007669"/>
    <property type="project" value="InterPro"/>
</dbReference>
<dbReference type="InterPro" id="IPR014729">
    <property type="entry name" value="Rossmann-like_a/b/a_fold"/>
</dbReference>
<feature type="region of interest" description="Disordered" evidence="11">
    <location>
        <begin position="812"/>
        <end position="839"/>
    </location>
</feature>
<name>A0A8J4T3W2_9TREM</name>
<evidence type="ECO:0000256" key="1">
    <source>
        <dbReference type="ARBA" id="ARBA00001947"/>
    </source>
</evidence>
<dbReference type="GO" id="GO:0005524">
    <property type="term" value="F:ATP binding"/>
    <property type="evidence" value="ECO:0007669"/>
    <property type="project" value="UniProtKB-KW"/>
</dbReference>
<evidence type="ECO:0000259" key="12">
    <source>
        <dbReference type="Pfam" id="PF01406"/>
    </source>
</evidence>
<dbReference type="AlphaFoldDB" id="A0A8J4T3W2"/>
<gene>
    <name evidence="13" type="ORF">PHET_08863</name>
</gene>
<evidence type="ECO:0000256" key="6">
    <source>
        <dbReference type="ARBA" id="ARBA00022833"/>
    </source>
</evidence>
<dbReference type="PRINTS" id="PR00983">
    <property type="entry name" value="TRNASYNTHCYS"/>
</dbReference>
<accession>A0A8J4T3W2</accession>
<comment type="caution">
    <text evidence="13">The sequence shown here is derived from an EMBL/GenBank/DDBJ whole genome shotgun (WGS) entry which is preliminary data.</text>
</comment>
<evidence type="ECO:0000256" key="11">
    <source>
        <dbReference type="SAM" id="MobiDB-lite"/>
    </source>
</evidence>
<proteinExistence type="inferred from homology"/>
<evidence type="ECO:0000256" key="4">
    <source>
        <dbReference type="ARBA" id="ARBA00022723"/>
    </source>
</evidence>
<evidence type="ECO:0000313" key="13">
    <source>
        <dbReference type="EMBL" id="KAF5398008.1"/>
    </source>
</evidence>
<dbReference type="GO" id="GO:0046872">
    <property type="term" value="F:metal ion binding"/>
    <property type="evidence" value="ECO:0007669"/>
    <property type="project" value="UniProtKB-KW"/>
</dbReference>
<evidence type="ECO:0000256" key="5">
    <source>
        <dbReference type="ARBA" id="ARBA00022741"/>
    </source>
</evidence>
<keyword evidence="5" id="KW-0547">Nucleotide-binding</keyword>
<dbReference type="InterPro" id="IPR032678">
    <property type="entry name" value="tRNA-synt_1_cat_dom"/>
</dbReference>
<dbReference type="InterPro" id="IPR015803">
    <property type="entry name" value="Cys-tRNA-ligase"/>
</dbReference>
<keyword evidence="14" id="KW-1185">Reference proteome</keyword>
<dbReference type="Pfam" id="PF01406">
    <property type="entry name" value="tRNA-synt_1e"/>
    <property type="match status" value="1"/>
</dbReference>
<protein>
    <recommendedName>
        <fullName evidence="2">cysteine--tRNA ligase</fullName>
        <ecNumber evidence="2">6.1.1.16</ecNumber>
    </recommendedName>
    <alternativeName>
        <fullName evidence="10">Cysteinyl-tRNA synthetase</fullName>
    </alternativeName>
</protein>
<feature type="compositionally biased region" description="Basic and acidic residues" evidence="11">
    <location>
        <begin position="812"/>
        <end position="835"/>
    </location>
</feature>
<sequence>MGISKFALRLCDFVAGVQFARFPRVCYFHSFRAVPSMEKRTRPVWVSPKRDPLCDTVLPDLRIFNSLSQQKENFVPESGKRIRWYTCGPTVYDVSHMGHARTYIAFDILRRIFRDYFMFDVVYVLNITDIDDKIIKRARQNYLVEKYCEKDNDLVTLYNDISKAIRHLKVKSTTDPDPDKRGFFERESERLILLLSSKPPNGEDAVAYLIRNARDALADVLDKEHGASVTDHKIFETLARRFENEYHSDMKALNILEPDVLVRVTEYIEPIISFIQKIIDNGFGYVASSGSVYFDTNRFASHPNHFYAKLVPTAYGDADQLATGEGELASGGEKRSPNDFALWKASKEGEPSWPSPWGLGRPGWHIECSAMASEILGDSMEIHGGGVDLKFPHHDNELAQSEAYFGHSHWVHYFLHAGHLTISGCKMSKSLKNFITIRDALKQCSARRLRLTFLLHSWQDTMDYGPDTLAEAVAYEKMLVDFLYNATSLHLMANECHPTSAHDSVTSATGTLMSQLVKAQHDVYEALCDSCDTRRAMSVLKELISFADQYALVQAEPSMPLMDRTNQVFMVACFVLRLLRVLGVADLTAASRGTPVPADAVVAGGPLPAETDPILVETFCKLDPSTLLSRSWLSLDSPSVERLASALFVGLRAANNLSDVLLSSGGAFSTIFQIMTNKIQRDYNLDLRNLPDDSQMCLELAVKSATKESLSDLMCKPFALETEVWPIVFQLLYQLVSVRQSVRSELLSGTHADKEVKQRILTACDRMRDVDLVVAGVRLQDRCTSAELSLGVQLAPFLGLVDPLILSEEVETKSKRDSEKKAMKTQKNEAKDDVGRQPPYELFVNQRDKYSAFDNKGMPTHDAEGKEISKSQLKKLQKLYEAQVKRHAAFLKSKAVTEKSG</sequence>
<comment type="cofactor">
    <cofactor evidence="1">
        <name>Zn(2+)</name>
        <dbReference type="ChEBI" id="CHEBI:29105"/>
    </cofactor>
</comment>
<dbReference type="InterPro" id="IPR024909">
    <property type="entry name" value="Cys-tRNA/MSH_ligase"/>
</dbReference>
<keyword evidence="3" id="KW-0436">Ligase</keyword>
<dbReference type="SUPFAM" id="SSF52374">
    <property type="entry name" value="Nucleotidylyl transferase"/>
    <property type="match status" value="1"/>
</dbReference>
<evidence type="ECO:0000256" key="3">
    <source>
        <dbReference type="ARBA" id="ARBA00022598"/>
    </source>
</evidence>
<dbReference type="EC" id="6.1.1.16" evidence="2"/>
<evidence type="ECO:0000313" key="14">
    <source>
        <dbReference type="Proteomes" id="UP000748531"/>
    </source>
</evidence>
<evidence type="ECO:0000256" key="7">
    <source>
        <dbReference type="ARBA" id="ARBA00022840"/>
    </source>
</evidence>
<dbReference type="GO" id="GO:0005737">
    <property type="term" value="C:cytoplasm"/>
    <property type="evidence" value="ECO:0007669"/>
    <property type="project" value="TreeGrafter"/>
</dbReference>
<dbReference type="Proteomes" id="UP000748531">
    <property type="component" value="Unassembled WGS sequence"/>
</dbReference>
<evidence type="ECO:0000256" key="9">
    <source>
        <dbReference type="ARBA" id="ARBA00023146"/>
    </source>
</evidence>
<reference evidence="13" key="1">
    <citation type="submission" date="2019-05" db="EMBL/GenBank/DDBJ databases">
        <title>Annotation for the trematode Paragonimus heterotremus.</title>
        <authorList>
            <person name="Choi Y.-J."/>
        </authorList>
    </citation>
    <scope>NUCLEOTIDE SEQUENCE</scope>
    <source>
        <strain evidence="13">LC</strain>
    </source>
</reference>
<evidence type="ECO:0000256" key="10">
    <source>
        <dbReference type="ARBA" id="ARBA00031499"/>
    </source>
</evidence>
<feature type="domain" description="tRNA synthetases class I catalytic" evidence="12">
    <location>
        <begin position="75"/>
        <end position="472"/>
    </location>
</feature>
<evidence type="ECO:0000256" key="2">
    <source>
        <dbReference type="ARBA" id="ARBA00012832"/>
    </source>
</evidence>
<dbReference type="PANTHER" id="PTHR10890">
    <property type="entry name" value="CYSTEINYL-TRNA SYNTHETASE"/>
    <property type="match status" value="1"/>
</dbReference>
<dbReference type="EMBL" id="LUCH01005514">
    <property type="protein sequence ID" value="KAF5398008.1"/>
    <property type="molecule type" value="Genomic_DNA"/>
</dbReference>
<keyword evidence="4" id="KW-0479">Metal-binding</keyword>
<organism evidence="13 14">
    <name type="scientific">Paragonimus heterotremus</name>
    <dbReference type="NCBI Taxonomy" id="100268"/>
    <lineage>
        <taxon>Eukaryota</taxon>
        <taxon>Metazoa</taxon>
        <taxon>Spiralia</taxon>
        <taxon>Lophotrochozoa</taxon>
        <taxon>Platyhelminthes</taxon>
        <taxon>Trematoda</taxon>
        <taxon>Digenea</taxon>
        <taxon>Plagiorchiida</taxon>
        <taxon>Troglotremata</taxon>
        <taxon>Troglotrematidae</taxon>
        <taxon>Paragonimus</taxon>
    </lineage>
</organism>
<keyword evidence="8" id="KW-0648">Protein biosynthesis</keyword>
<dbReference type="NCBIfam" id="TIGR00435">
    <property type="entry name" value="cysS"/>
    <property type="match status" value="1"/>
</dbReference>
<keyword evidence="7" id="KW-0067">ATP-binding</keyword>
<keyword evidence="6" id="KW-0862">Zinc</keyword>
<dbReference type="Gene3D" id="3.40.50.620">
    <property type="entry name" value="HUPs"/>
    <property type="match status" value="2"/>
</dbReference>
<dbReference type="OrthoDB" id="438179at2759"/>
<dbReference type="CDD" id="cd00672">
    <property type="entry name" value="CysRS_core"/>
    <property type="match status" value="1"/>
</dbReference>
<evidence type="ECO:0000256" key="8">
    <source>
        <dbReference type="ARBA" id="ARBA00022917"/>
    </source>
</evidence>
<dbReference type="PANTHER" id="PTHR10890:SF3">
    <property type="entry name" value="CYSTEINE--TRNA LIGASE, CYTOPLASMIC"/>
    <property type="match status" value="1"/>
</dbReference>